<sequence length="242" mass="25266">MTSTTKRTLWITGGGSGMGRAVALVAAGLGWAVAVSGRRRDALDAVVAEIHAEGGEALALPVDVRDRGAVAEAVRLVVEQFGSLEGVVLAAGQNAPRRRWDDQQLDEFESIVGTNLTAVATAIDAALPRLREGGGTVVAISSYAGWSFQPGAGVAYSASKTAVSSLVRTLNQQEAAHGVRACHLCPGDVATDFLEQRPEVPDTAAREVMLSPMDIARTVAFVLESPTHVRVDELVVSPVSQA</sequence>
<dbReference type="Gene3D" id="3.40.50.720">
    <property type="entry name" value="NAD(P)-binding Rossmann-like Domain"/>
    <property type="match status" value="1"/>
</dbReference>
<dbReference type="SUPFAM" id="SSF51735">
    <property type="entry name" value="NAD(P)-binding Rossmann-fold domains"/>
    <property type="match status" value="1"/>
</dbReference>
<evidence type="ECO:0000313" key="4">
    <source>
        <dbReference type="Proteomes" id="UP001519290"/>
    </source>
</evidence>
<reference evidence="3 4" key="1">
    <citation type="submission" date="2021-03" db="EMBL/GenBank/DDBJ databases">
        <title>Sequencing the genomes of 1000 actinobacteria strains.</title>
        <authorList>
            <person name="Klenk H.-P."/>
        </authorList>
    </citation>
    <scope>NUCLEOTIDE SEQUENCE [LARGE SCALE GENOMIC DNA]</scope>
    <source>
        <strain evidence="3 4">DSM 14566</strain>
    </source>
</reference>
<dbReference type="CDD" id="cd05233">
    <property type="entry name" value="SDR_c"/>
    <property type="match status" value="1"/>
</dbReference>
<protein>
    <submittedName>
        <fullName evidence="3">NADP-dependent 3-hydroxy acid dehydrogenase YdfG</fullName>
    </submittedName>
</protein>
<dbReference type="PANTHER" id="PTHR44196:SF1">
    <property type="entry name" value="DEHYDROGENASE_REDUCTASE SDR FAMILY MEMBER 7B"/>
    <property type="match status" value="1"/>
</dbReference>
<dbReference type="InterPro" id="IPR002347">
    <property type="entry name" value="SDR_fam"/>
</dbReference>
<organism evidence="3 4">
    <name type="scientific">Brachybacterium sacelli</name>
    <dbReference type="NCBI Taxonomy" id="173364"/>
    <lineage>
        <taxon>Bacteria</taxon>
        <taxon>Bacillati</taxon>
        <taxon>Actinomycetota</taxon>
        <taxon>Actinomycetes</taxon>
        <taxon>Micrococcales</taxon>
        <taxon>Dermabacteraceae</taxon>
        <taxon>Brachybacterium</taxon>
    </lineage>
</organism>
<gene>
    <name evidence="3" type="ORF">JOF43_000127</name>
</gene>
<name>A0ABS4WVD8_9MICO</name>
<evidence type="ECO:0000313" key="3">
    <source>
        <dbReference type="EMBL" id="MBP2380170.1"/>
    </source>
</evidence>
<evidence type="ECO:0000256" key="1">
    <source>
        <dbReference type="ARBA" id="ARBA00006484"/>
    </source>
</evidence>
<dbReference type="Proteomes" id="UP001519290">
    <property type="component" value="Unassembled WGS sequence"/>
</dbReference>
<dbReference type="InterPro" id="IPR036291">
    <property type="entry name" value="NAD(P)-bd_dom_sf"/>
</dbReference>
<dbReference type="RefSeq" id="WP_209897845.1">
    <property type="nucleotide sequence ID" value="NZ_BAAAJW010000006.1"/>
</dbReference>
<proteinExistence type="inferred from homology"/>
<keyword evidence="2" id="KW-0560">Oxidoreductase</keyword>
<accession>A0ABS4WVD8</accession>
<comment type="caution">
    <text evidence="3">The sequence shown here is derived from an EMBL/GenBank/DDBJ whole genome shotgun (WGS) entry which is preliminary data.</text>
</comment>
<comment type="similarity">
    <text evidence="1">Belongs to the short-chain dehydrogenases/reductases (SDR) family.</text>
</comment>
<keyword evidence="4" id="KW-1185">Reference proteome</keyword>
<evidence type="ECO:0000256" key="2">
    <source>
        <dbReference type="ARBA" id="ARBA00023002"/>
    </source>
</evidence>
<dbReference type="PRINTS" id="PR00081">
    <property type="entry name" value="GDHRDH"/>
</dbReference>
<dbReference type="EMBL" id="JAGIOD010000001">
    <property type="protein sequence ID" value="MBP2380170.1"/>
    <property type="molecule type" value="Genomic_DNA"/>
</dbReference>
<dbReference type="PANTHER" id="PTHR44196">
    <property type="entry name" value="DEHYDROGENASE/REDUCTASE SDR FAMILY MEMBER 7B"/>
    <property type="match status" value="1"/>
</dbReference>
<dbReference type="Pfam" id="PF00106">
    <property type="entry name" value="adh_short"/>
    <property type="match status" value="1"/>
</dbReference>